<dbReference type="Pfam" id="PF00702">
    <property type="entry name" value="Hydrolase"/>
    <property type="match status" value="1"/>
</dbReference>
<dbReference type="KEGG" id="pic:PICST_41148"/>
<gene>
    <name evidence="1" type="ORF">PICST_41148</name>
</gene>
<proteinExistence type="predicted"/>
<protein>
    <submittedName>
        <fullName evidence="1">Uncharacterized protein</fullName>
    </submittedName>
</protein>
<accession>A3LMV9</accession>
<dbReference type="RefSeq" id="XP_001382782.2">
    <property type="nucleotide sequence ID" value="XM_001382745.1"/>
</dbReference>
<dbReference type="InterPro" id="IPR051828">
    <property type="entry name" value="HAD-like_hydrolase_domain"/>
</dbReference>
<evidence type="ECO:0000313" key="2">
    <source>
        <dbReference type="Proteomes" id="UP000002258"/>
    </source>
</evidence>
<dbReference type="SFLD" id="SFLDG01129">
    <property type="entry name" value="C1.5:_HAD__Beta-PGM__Phosphata"/>
    <property type="match status" value="1"/>
</dbReference>
<dbReference type="OMA" id="WWRQLIA"/>
<evidence type="ECO:0000313" key="1">
    <source>
        <dbReference type="EMBL" id="ABN64753.2"/>
    </source>
</evidence>
<name>A3LMV9_PICST</name>
<dbReference type="FunCoup" id="A3LMV9">
    <property type="interactions" value="160"/>
</dbReference>
<dbReference type="GO" id="GO:0005634">
    <property type="term" value="C:nucleus"/>
    <property type="evidence" value="ECO:0007669"/>
    <property type="project" value="TreeGrafter"/>
</dbReference>
<dbReference type="GeneID" id="4837359"/>
<keyword evidence="2" id="KW-1185">Reference proteome</keyword>
<dbReference type="Gene3D" id="3.40.50.1000">
    <property type="entry name" value="HAD superfamily/HAD-like"/>
    <property type="match status" value="1"/>
</dbReference>
<dbReference type="HOGENOM" id="CLU_045011_8_0_1"/>
<dbReference type="SUPFAM" id="SSF56784">
    <property type="entry name" value="HAD-like"/>
    <property type="match status" value="1"/>
</dbReference>
<dbReference type="InParanoid" id="A3LMV9"/>
<dbReference type="Gene3D" id="1.10.150.720">
    <property type="entry name" value="Haloacid dehalogenase-like hydrolase"/>
    <property type="match status" value="1"/>
</dbReference>
<dbReference type="EMBL" id="CP000496">
    <property type="protein sequence ID" value="ABN64753.2"/>
    <property type="molecule type" value="Genomic_DNA"/>
</dbReference>
<dbReference type="InterPro" id="IPR023214">
    <property type="entry name" value="HAD_sf"/>
</dbReference>
<dbReference type="InterPro" id="IPR044924">
    <property type="entry name" value="HAD-SF_hydro_IA_REG-2-like_cap"/>
</dbReference>
<dbReference type="AlphaFoldDB" id="A3LMV9"/>
<dbReference type="SFLD" id="SFLDS00003">
    <property type="entry name" value="Haloacid_Dehalogenase"/>
    <property type="match status" value="1"/>
</dbReference>
<dbReference type="eggNOG" id="KOG3085">
    <property type="taxonomic scope" value="Eukaryota"/>
</dbReference>
<organism evidence="1 2">
    <name type="scientific">Scheffersomyces stipitis (strain ATCC 58785 / CBS 6054 / NBRC 10063 / NRRL Y-11545)</name>
    <name type="common">Yeast</name>
    <name type="synonym">Pichia stipitis</name>
    <dbReference type="NCBI Taxonomy" id="322104"/>
    <lineage>
        <taxon>Eukaryota</taxon>
        <taxon>Fungi</taxon>
        <taxon>Dikarya</taxon>
        <taxon>Ascomycota</taxon>
        <taxon>Saccharomycotina</taxon>
        <taxon>Pichiomycetes</taxon>
        <taxon>Debaryomycetaceae</taxon>
        <taxon>Scheffersomyces</taxon>
    </lineage>
</organism>
<dbReference type="InterPro" id="IPR036412">
    <property type="entry name" value="HAD-like_sf"/>
</dbReference>
<dbReference type="PANTHER" id="PTHR46191:SF2">
    <property type="entry name" value="HALOACID DEHALOGENASE-LIKE HYDROLASE DOMAIN-CONTAINING PROTEIN 3"/>
    <property type="match status" value="1"/>
</dbReference>
<dbReference type="Proteomes" id="UP000002258">
    <property type="component" value="Chromosome 2"/>
</dbReference>
<reference evidence="1 2" key="1">
    <citation type="journal article" date="2007" name="Nat. Biotechnol.">
        <title>Genome sequence of the lignocellulose-bioconverting and xylose-fermenting yeast Pichia stipitis.</title>
        <authorList>
            <person name="Jeffries T.W."/>
            <person name="Grigoriev I.V."/>
            <person name="Grimwood J."/>
            <person name="Laplaza J.M."/>
            <person name="Aerts A."/>
            <person name="Salamov A."/>
            <person name="Schmutz J."/>
            <person name="Lindquist E."/>
            <person name="Dehal P."/>
            <person name="Shapiro H."/>
            <person name="Jin Y.S."/>
            <person name="Passoth V."/>
            <person name="Richardson P.M."/>
        </authorList>
    </citation>
    <scope>NUCLEOTIDE SEQUENCE [LARGE SCALE GENOMIC DNA]</scope>
    <source>
        <strain evidence="2">ATCC 58785 / CBS 6054 / NBRC 10063 / NRRL Y-11545</strain>
    </source>
</reference>
<sequence>MSTEVPRGQFLSNPFEIDNIQVIRETKDHFPKPSLISFDVFGTLYEPSPAISHQYHKIASEEFGIIKPVAEIEKEFPVLFKELEELYPNYGRFNDEIQGSDHWWSELIVRLYNIESYKTNKHSAALCNRLLNHFTGPSAYKLYDDVIPTLTKLKNNGINMVISTNSDGRVRDIIHNLGLAQFFPNDNFYLSYDIGAVKPSRQFFDSVSSQFYMNNYHKRLLRKNQGAFLENCWHVGDSHSKDFLGAIRSGWNGVLVDRDQTSEFFSTRTKKPEKEEYAGCGLSGMPGKNKPTDMLMLANNRVVLTRLEQLLEMFNIE</sequence>
<dbReference type="STRING" id="322104.A3LMV9"/>
<dbReference type="PANTHER" id="PTHR46191">
    <property type="match status" value="1"/>
</dbReference>
<dbReference type="OrthoDB" id="444127at2759"/>